<keyword evidence="2" id="KW-1185">Reference proteome</keyword>
<dbReference type="AlphaFoldDB" id="A0A4U0XJR7"/>
<evidence type="ECO:0000313" key="2">
    <source>
        <dbReference type="Proteomes" id="UP000308768"/>
    </source>
</evidence>
<name>A0A4U0XJR7_9PEZI</name>
<evidence type="ECO:0000313" key="1">
    <source>
        <dbReference type="EMBL" id="TKA75758.1"/>
    </source>
</evidence>
<dbReference type="Proteomes" id="UP000308768">
    <property type="component" value="Unassembled WGS sequence"/>
</dbReference>
<sequence>MSEMTLGENKQKVLTPQREQVPLKAEDCIFNTDDKVGYPSTTTTELAQYKIVSRGWDKRKGYLCYMLDEIATDDFVEEGDFIPEHSLTIADQRKRARLRDRYPRFSVRWL</sequence>
<organism evidence="1 2">
    <name type="scientific">Cryomyces minteri</name>
    <dbReference type="NCBI Taxonomy" id="331657"/>
    <lineage>
        <taxon>Eukaryota</taxon>
        <taxon>Fungi</taxon>
        <taxon>Dikarya</taxon>
        <taxon>Ascomycota</taxon>
        <taxon>Pezizomycotina</taxon>
        <taxon>Dothideomycetes</taxon>
        <taxon>Dothideomycetes incertae sedis</taxon>
        <taxon>Cryomyces</taxon>
    </lineage>
</organism>
<accession>A0A4U0XJR7</accession>
<protein>
    <submittedName>
        <fullName evidence="1">Uncharacterized protein</fullName>
    </submittedName>
</protein>
<gene>
    <name evidence="1" type="ORF">B0A49_02895</name>
</gene>
<dbReference type="EMBL" id="NAJN01000273">
    <property type="protein sequence ID" value="TKA75758.1"/>
    <property type="molecule type" value="Genomic_DNA"/>
</dbReference>
<comment type="caution">
    <text evidence="1">The sequence shown here is derived from an EMBL/GenBank/DDBJ whole genome shotgun (WGS) entry which is preliminary data.</text>
</comment>
<reference evidence="1 2" key="1">
    <citation type="submission" date="2017-03" db="EMBL/GenBank/DDBJ databases">
        <title>Genomes of endolithic fungi from Antarctica.</title>
        <authorList>
            <person name="Coleine C."/>
            <person name="Masonjones S."/>
            <person name="Stajich J.E."/>
        </authorList>
    </citation>
    <scope>NUCLEOTIDE SEQUENCE [LARGE SCALE GENOMIC DNA]</scope>
    <source>
        <strain evidence="1 2">CCFEE 5187</strain>
    </source>
</reference>
<proteinExistence type="predicted"/>